<accession>A0AAD9NPC4</accession>
<dbReference type="EMBL" id="JAODUO010000598">
    <property type="protein sequence ID" value="KAK2177430.1"/>
    <property type="molecule type" value="Genomic_DNA"/>
</dbReference>
<dbReference type="GO" id="GO:0000076">
    <property type="term" value="P:DNA replication checkpoint signaling"/>
    <property type="evidence" value="ECO:0007669"/>
    <property type="project" value="TreeGrafter"/>
</dbReference>
<evidence type="ECO:0000259" key="5">
    <source>
        <dbReference type="Pfam" id="PF04821"/>
    </source>
</evidence>
<feature type="region of interest" description="Disordered" evidence="4">
    <location>
        <begin position="630"/>
        <end position="653"/>
    </location>
</feature>
<dbReference type="InterPro" id="IPR006906">
    <property type="entry name" value="Timeless_N"/>
</dbReference>
<evidence type="ECO:0000256" key="3">
    <source>
        <dbReference type="ARBA" id="ARBA00023306"/>
    </source>
</evidence>
<feature type="compositionally biased region" description="Basic residues" evidence="4">
    <location>
        <begin position="630"/>
        <end position="644"/>
    </location>
</feature>
<feature type="region of interest" description="Disordered" evidence="4">
    <location>
        <begin position="757"/>
        <end position="796"/>
    </location>
</feature>
<evidence type="ECO:0000256" key="2">
    <source>
        <dbReference type="ARBA" id="ARBA00023242"/>
    </source>
</evidence>
<feature type="domain" description="Timeless N-terminal" evidence="5">
    <location>
        <begin position="20"/>
        <end position="281"/>
    </location>
</feature>
<sequence>MMHVELQATCAALGYYEGDVYHKEPDCLETVKDLIRFLKHEDDTCEVRRQLGSAQIVQNDLVPLVKHYSDDSVLLDVVIRLLVNLTQPGVLCFQNQIPQDKTNRNYFLEIESHLQSYKEAFVDEGFFAIITKKLGDLLKLDWEHRQEEDRLLMERILVLTRNILHVPPNPAKEKRTDDDASIHDQVLWSLHISGMEDLLLYLASSEDETQFCLHVLEIISLMFREQTAEQLATSGVARSLSEKEQDERELEMMLERERAQKRASMLKYSGRHSCFGGTYTVSNMKSISDRDVIFHRRLGNIEDITFDHNKPKKKRPKNRAPITEVELTRRSTLSIRAFLREFCVQLLENCYNPLMYAVKDVLVRSKAQENDETYYLWATRFFMEFNRRYNFRIDLVSETMSVQAFHNIHMNLHTFHEMILTNKKEAVIWSRRLHLALNAYHELLQTLLAMEKTNDPQLRDSAKVMKSNVFYMLEYRDIFLMLLKDFDETRQSRGQAIQVSRDQTVQVSRDQTVQVSRDQTVQVSRDQTVQVTRDQTVQVSRDQTVQVSRDQTVQVSRDQSRTYLKDLVEPVCEAVFPSVLKDLSEGSGEPVCEAVFPSVTYLKDLVEATHLFVKMLESYSKTRSHLVVQRKKRHGGQRKKKQKASAHANGVMETTEEELEEIWDNISSELSAIFQGRGEIPQEVSPFDAASEIDVDLQRVNAMRRIQEGLRANRPGEAVALFRAAREVWPEREEFGSADISPEDEFMALREICFANIPNSSDRHPDIDSSDRHPDRDSSDRHPDRDTVTDTLTETQ</sequence>
<name>A0AAD9NPC4_RIDPI</name>
<dbReference type="Pfam" id="PF22178">
    <property type="entry name" value="Gp5_trimer_C"/>
    <property type="match status" value="1"/>
</dbReference>
<dbReference type="GO" id="GO:0003677">
    <property type="term" value="F:DNA binding"/>
    <property type="evidence" value="ECO:0007669"/>
    <property type="project" value="TreeGrafter"/>
</dbReference>
<evidence type="ECO:0000313" key="8">
    <source>
        <dbReference type="Proteomes" id="UP001209878"/>
    </source>
</evidence>
<keyword evidence="3" id="KW-0131">Cell cycle</keyword>
<dbReference type="Pfam" id="PF04821">
    <property type="entry name" value="TIMELESS"/>
    <property type="match status" value="1"/>
</dbReference>
<reference evidence="7" key="1">
    <citation type="journal article" date="2023" name="Mol. Biol. Evol.">
        <title>Third-Generation Sequencing Reveals the Adaptive Role of the Epigenome in Three Deep-Sea Polychaetes.</title>
        <authorList>
            <person name="Perez M."/>
            <person name="Aroh O."/>
            <person name="Sun Y."/>
            <person name="Lan Y."/>
            <person name="Juniper S.K."/>
            <person name="Young C.R."/>
            <person name="Angers B."/>
            <person name="Qian P.Y."/>
        </authorList>
    </citation>
    <scope>NUCLEOTIDE SEQUENCE</scope>
    <source>
        <strain evidence="7">R07B-5</strain>
    </source>
</reference>
<dbReference type="AlphaFoldDB" id="A0AAD9NPC4"/>
<keyword evidence="2" id="KW-0539">Nucleus</keyword>
<dbReference type="GO" id="GO:0006281">
    <property type="term" value="P:DNA repair"/>
    <property type="evidence" value="ECO:0007669"/>
    <property type="project" value="TreeGrafter"/>
</dbReference>
<dbReference type="Proteomes" id="UP001209878">
    <property type="component" value="Unassembled WGS sequence"/>
</dbReference>
<dbReference type="PANTHER" id="PTHR22940:SF4">
    <property type="entry name" value="PROTEIN TIMELESS HOMOLOG"/>
    <property type="match status" value="1"/>
</dbReference>
<protein>
    <submittedName>
        <fullName evidence="7">Uncharacterized protein</fullName>
    </submittedName>
</protein>
<dbReference type="InterPro" id="IPR054030">
    <property type="entry name" value="Gp5_Vgr_C"/>
</dbReference>
<keyword evidence="8" id="KW-1185">Reference proteome</keyword>
<evidence type="ECO:0000259" key="6">
    <source>
        <dbReference type="Pfam" id="PF22178"/>
    </source>
</evidence>
<organism evidence="7 8">
    <name type="scientific">Ridgeia piscesae</name>
    <name type="common">Tubeworm</name>
    <dbReference type="NCBI Taxonomy" id="27915"/>
    <lineage>
        <taxon>Eukaryota</taxon>
        <taxon>Metazoa</taxon>
        <taxon>Spiralia</taxon>
        <taxon>Lophotrochozoa</taxon>
        <taxon>Annelida</taxon>
        <taxon>Polychaeta</taxon>
        <taxon>Sedentaria</taxon>
        <taxon>Canalipalpata</taxon>
        <taxon>Sabellida</taxon>
        <taxon>Siboglinidae</taxon>
        <taxon>Ridgeia</taxon>
    </lineage>
</organism>
<evidence type="ECO:0000313" key="7">
    <source>
        <dbReference type="EMBL" id="KAK2177430.1"/>
    </source>
</evidence>
<dbReference type="GO" id="GO:0043111">
    <property type="term" value="P:replication fork arrest"/>
    <property type="evidence" value="ECO:0007669"/>
    <property type="project" value="TreeGrafter"/>
</dbReference>
<feature type="compositionally biased region" description="Basic and acidic residues" evidence="4">
    <location>
        <begin position="761"/>
        <end position="788"/>
    </location>
</feature>
<comment type="caution">
    <text evidence="7">The sequence shown here is derived from an EMBL/GenBank/DDBJ whole genome shotgun (WGS) entry which is preliminary data.</text>
</comment>
<evidence type="ECO:0000256" key="1">
    <source>
        <dbReference type="ARBA" id="ARBA00004123"/>
    </source>
</evidence>
<comment type="subcellular location">
    <subcellularLocation>
        <location evidence="1">Nucleus</location>
    </subcellularLocation>
</comment>
<dbReference type="InterPro" id="IPR044998">
    <property type="entry name" value="Timeless"/>
</dbReference>
<dbReference type="PANTHER" id="PTHR22940">
    <property type="entry name" value="TIMEOUT/TIMELESS-2"/>
    <property type="match status" value="1"/>
</dbReference>
<dbReference type="SUPFAM" id="SSF69349">
    <property type="entry name" value="Phage fibre proteins"/>
    <property type="match status" value="1"/>
</dbReference>
<dbReference type="GO" id="GO:0031298">
    <property type="term" value="C:replication fork protection complex"/>
    <property type="evidence" value="ECO:0007669"/>
    <property type="project" value="TreeGrafter"/>
</dbReference>
<evidence type="ECO:0000256" key="4">
    <source>
        <dbReference type="SAM" id="MobiDB-lite"/>
    </source>
</evidence>
<feature type="domain" description="Gp5/Type VI secretion system Vgr C-terminal trimerisation" evidence="6">
    <location>
        <begin position="497"/>
        <end position="562"/>
    </location>
</feature>
<proteinExistence type="predicted"/>
<gene>
    <name evidence="7" type="ORF">NP493_598g01011</name>
</gene>